<feature type="region of interest" description="Disordered" evidence="1">
    <location>
        <begin position="646"/>
        <end position="680"/>
    </location>
</feature>
<name>A0A482XJT8_LAOST</name>
<organism evidence="3 4">
    <name type="scientific">Laodelphax striatellus</name>
    <name type="common">Small brown planthopper</name>
    <name type="synonym">Delphax striatella</name>
    <dbReference type="NCBI Taxonomy" id="195883"/>
    <lineage>
        <taxon>Eukaryota</taxon>
        <taxon>Metazoa</taxon>
        <taxon>Ecdysozoa</taxon>
        <taxon>Arthropoda</taxon>
        <taxon>Hexapoda</taxon>
        <taxon>Insecta</taxon>
        <taxon>Pterygota</taxon>
        <taxon>Neoptera</taxon>
        <taxon>Paraneoptera</taxon>
        <taxon>Hemiptera</taxon>
        <taxon>Auchenorrhyncha</taxon>
        <taxon>Fulgoroidea</taxon>
        <taxon>Delphacidae</taxon>
        <taxon>Criomorphinae</taxon>
        <taxon>Laodelphax</taxon>
    </lineage>
</organism>
<dbReference type="OrthoDB" id="10606567at2759"/>
<feature type="compositionally biased region" description="Polar residues" evidence="1">
    <location>
        <begin position="664"/>
        <end position="678"/>
    </location>
</feature>
<keyword evidence="2" id="KW-1133">Transmembrane helix</keyword>
<feature type="compositionally biased region" description="Basic and acidic residues" evidence="1">
    <location>
        <begin position="648"/>
        <end position="663"/>
    </location>
</feature>
<feature type="region of interest" description="Disordered" evidence="1">
    <location>
        <begin position="709"/>
        <end position="728"/>
    </location>
</feature>
<proteinExistence type="predicted"/>
<evidence type="ECO:0000313" key="4">
    <source>
        <dbReference type="Proteomes" id="UP000291343"/>
    </source>
</evidence>
<feature type="transmembrane region" description="Helical" evidence="2">
    <location>
        <begin position="21"/>
        <end position="42"/>
    </location>
</feature>
<gene>
    <name evidence="3" type="ORF">LSTR_LSTR008304</name>
</gene>
<evidence type="ECO:0000313" key="3">
    <source>
        <dbReference type="EMBL" id="RZF45927.1"/>
    </source>
</evidence>
<feature type="compositionally biased region" description="Basic and acidic residues" evidence="1">
    <location>
        <begin position="53"/>
        <end position="78"/>
    </location>
</feature>
<dbReference type="AlphaFoldDB" id="A0A482XJT8"/>
<reference evidence="3 4" key="1">
    <citation type="journal article" date="2017" name="Gigascience">
        <title>Genome sequence of the small brown planthopper, Laodelphax striatellus.</title>
        <authorList>
            <person name="Zhu J."/>
            <person name="Jiang F."/>
            <person name="Wang X."/>
            <person name="Yang P."/>
            <person name="Bao Y."/>
            <person name="Zhao W."/>
            <person name="Wang W."/>
            <person name="Lu H."/>
            <person name="Wang Q."/>
            <person name="Cui N."/>
            <person name="Li J."/>
            <person name="Chen X."/>
            <person name="Luo L."/>
            <person name="Yu J."/>
            <person name="Kang L."/>
            <person name="Cui F."/>
        </authorList>
    </citation>
    <scope>NUCLEOTIDE SEQUENCE [LARGE SCALE GENOMIC DNA]</scope>
    <source>
        <strain evidence="3">Lst14</strain>
    </source>
</reference>
<keyword evidence="2" id="KW-0812">Transmembrane</keyword>
<feature type="compositionally biased region" description="Polar residues" evidence="1">
    <location>
        <begin position="84"/>
        <end position="94"/>
    </location>
</feature>
<dbReference type="InParanoid" id="A0A482XJT8"/>
<protein>
    <submittedName>
        <fullName evidence="3">Uncharacterized protein</fullName>
    </submittedName>
</protein>
<dbReference type="Proteomes" id="UP000291343">
    <property type="component" value="Unassembled WGS sequence"/>
</dbReference>
<comment type="caution">
    <text evidence="3">The sequence shown here is derived from an EMBL/GenBank/DDBJ whole genome shotgun (WGS) entry which is preliminary data.</text>
</comment>
<feature type="region of interest" description="Disordered" evidence="1">
    <location>
        <begin position="53"/>
        <end position="94"/>
    </location>
</feature>
<accession>A0A482XJT8</accession>
<keyword evidence="4" id="KW-1185">Reference proteome</keyword>
<evidence type="ECO:0000256" key="1">
    <source>
        <dbReference type="SAM" id="MobiDB-lite"/>
    </source>
</evidence>
<dbReference type="EMBL" id="QKKF02007569">
    <property type="protein sequence ID" value="RZF45927.1"/>
    <property type="molecule type" value="Genomic_DNA"/>
</dbReference>
<evidence type="ECO:0000256" key="2">
    <source>
        <dbReference type="SAM" id="Phobius"/>
    </source>
</evidence>
<keyword evidence="2" id="KW-0472">Membrane</keyword>
<sequence length="777" mass="87454">MRYCLVTHSVLGKKPTLSCSTIDDTILIAIFVVILSFVIYLAKKVSEISVDSTKKDEPKQCKTNDKQEKKQEFVESDRGPISPRKSSCSVKSEDNSLTQNESILLTSLQVKSEEEPNVDDLEGIDQLDIKEGRASSGQFKNDVLVGYCLVNDFNRFGILDKTSSESHSSTEMTTDGVRGEISEEEKIGDDHSGASHVSQESVLIERPIQNKNSEHHFKHSNLTYIEKNVEGTKDVKKIKVSKEGKRLAVCESTLAMSDKKSNDSCSLSLICMSDSSHISERSRKLSIQKVKNWKVAPRPSLTIPKKATSLRPQKKINPIKNLAIKSGSTSQSPNNCKISNDKIRAKVESNRKVHSSLGIHAKPLNNSTDNKQVVKLRHQRKNLKIRKNCNEAPVRHERIQSFQSKVSRIGNQQKSSVENFVKHEPPQTSCEEKFVLNDVDKECMEEIINLTKNIKDCDKTLVHCEDSLKLHRSPSGDSSVKVSENLCTGSNAQPISLGTFMTTCDLRKRKPPVNVPDNLKNEAELLRSKILSKMGECDKLLLKCLSCKEETPIIVNDSLRTLKRKVSESISELQCGINEIEEKRKRESAPSSERDSFESFKTCVTFDDGKIDKNSSRKSHQEVQDLNKSKIVTNILNSLSKAEAYSNRLKEKAHTTRKREVNDRNNSSNHVTTTNFKKSLSMIDENGNSFGVKTNQSIKKFSVVHESKKKFKDNNFSRPPDFPTSPRKLSEQQCLQTIHESGSSEEECLSEADDDKKRCRRTTLCKGECRCKSNNIK</sequence>